<evidence type="ECO:0000313" key="2">
    <source>
        <dbReference type="Proteomes" id="UP000249497"/>
    </source>
</evidence>
<sequence length="90" mass="9729">MANCLTSTWRSPLLALSATSIGFHLLPNHVDSATSGYQGGHVIDLYLALSHTTPHPHTPLPPTGIILLEDSTVPPPPRGVIRRRFQATEL</sequence>
<dbReference type="Proteomes" id="UP000249497">
    <property type="component" value="Unassembled WGS sequence"/>
</dbReference>
<organism evidence="1 2">
    <name type="scientific">Aspergillus japonicus CBS 114.51</name>
    <dbReference type="NCBI Taxonomy" id="1448312"/>
    <lineage>
        <taxon>Eukaryota</taxon>
        <taxon>Fungi</taxon>
        <taxon>Dikarya</taxon>
        <taxon>Ascomycota</taxon>
        <taxon>Pezizomycotina</taxon>
        <taxon>Eurotiomycetes</taxon>
        <taxon>Eurotiomycetidae</taxon>
        <taxon>Eurotiales</taxon>
        <taxon>Aspergillaceae</taxon>
        <taxon>Aspergillus</taxon>
        <taxon>Aspergillus subgen. Circumdati</taxon>
    </lineage>
</organism>
<keyword evidence="2" id="KW-1185">Reference proteome</keyword>
<dbReference type="RefSeq" id="XP_025522320.1">
    <property type="nucleotide sequence ID" value="XM_025673018.1"/>
</dbReference>
<dbReference type="GeneID" id="37176710"/>
<reference evidence="1 2" key="1">
    <citation type="submission" date="2018-02" db="EMBL/GenBank/DDBJ databases">
        <title>The genomes of Aspergillus section Nigri reveals drivers in fungal speciation.</title>
        <authorList>
            <consortium name="DOE Joint Genome Institute"/>
            <person name="Vesth T.C."/>
            <person name="Nybo J."/>
            <person name="Theobald S."/>
            <person name="Brandl J."/>
            <person name="Frisvad J.C."/>
            <person name="Nielsen K.F."/>
            <person name="Lyhne E.K."/>
            <person name="Kogle M.E."/>
            <person name="Kuo A."/>
            <person name="Riley R."/>
            <person name="Clum A."/>
            <person name="Nolan M."/>
            <person name="Lipzen A."/>
            <person name="Salamov A."/>
            <person name="Henrissat B."/>
            <person name="Wiebenga A."/>
            <person name="De vries R.P."/>
            <person name="Grigoriev I.V."/>
            <person name="Mortensen U.H."/>
            <person name="Andersen M.R."/>
            <person name="Baker S.E."/>
        </authorList>
    </citation>
    <scope>NUCLEOTIDE SEQUENCE [LARGE SCALE GENOMIC DNA]</scope>
    <source>
        <strain evidence="1 2">CBS 114.51</strain>
    </source>
</reference>
<gene>
    <name evidence="1" type="ORF">BO86DRAFT_393438</name>
</gene>
<accession>A0A8T8WKZ3</accession>
<name>A0A8T8WKZ3_ASPJA</name>
<proteinExistence type="predicted"/>
<dbReference type="OrthoDB" id="10512312at2759"/>
<evidence type="ECO:0000313" key="1">
    <source>
        <dbReference type="EMBL" id="RAH76426.1"/>
    </source>
</evidence>
<dbReference type="EMBL" id="KZ824869">
    <property type="protein sequence ID" value="RAH76426.1"/>
    <property type="molecule type" value="Genomic_DNA"/>
</dbReference>
<protein>
    <submittedName>
        <fullName evidence="1">Uncharacterized protein</fullName>
    </submittedName>
</protein>
<dbReference type="AlphaFoldDB" id="A0A8T8WKZ3"/>